<reference evidence="10 11" key="1">
    <citation type="journal article" date="2013" name="Genome Announc.">
        <title>Draft Genome Sequence of the Cellulolytic, Mesophilic, Anaerobic Bacterium Clostridium termitidis Strain CT1112 (DSM 5398).</title>
        <authorList>
            <person name="Lal S."/>
            <person name="Ramachandran U."/>
            <person name="Zhang X."/>
            <person name="Munir R."/>
            <person name="Sparling R."/>
            <person name="Levin D.B."/>
        </authorList>
    </citation>
    <scope>NUCLEOTIDE SEQUENCE [LARGE SCALE GENOMIC DNA]</scope>
    <source>
        <strain evidence="10 11">CT1112</strain>
    </source>
</reference>
<dbReference type="PATRIC" id="fig|1195236.3.peg.618"/>
<keyword evidence="6" id="KW-0511">Multifunctional enzyme</keyword>
<dbReference type="Gene3D" id="3.40.47.10">
    <property type="match status" value="1"/>
</dbReference>
<dbReference type="Pfam" id="PF00109">
    <property type="entry name" value="ketoacyl-synt"/>
    <property type="match status" value="1"/>
</dbReference>
<dbReference type="PROSITE" id="PS52004">
    <property type="entry name" value="KS3_2"/>
    <property type="match status" value="1"/>
</dbReference>
<dbReference type="InterPro" id="IPR016039">
    <property type="entry name" value="Thiolase-like"/>
</dbReference>
<dbReference type="InterPro" id="IPR009081">
    <property type="entry name" value="PP-bd_ACP"/>
</dbReference>
<dbReference type="SUPFAM" id="SSF52151">
    <property type="entry name" value="FabD/lysophospholipase-like"/>
    <property type="match status" value="1"/>
</dbReference>
<dbReference type="Gene3D" id="3.40.366.10">
    <property type="entry name" value="Malonyl-Coenzyme A Acyl Carrier Protein, domain 2"/>
    <property type="match status" value="1"/>
</dbReference>
<dbReference type="InterPro" id="IPR036291">
    <property type="entry name" value="NAD(P)-bd_dom_sf"/>
</dbReference>
<dbReference type="EMBL" id="AORV01000016">
    <property type="protein sequence ID" value="EMS73650.1"/>
    <property type="molecule type" value="Genomic_DNA"/>
</dbReference>
<name>S0FN33_RUMCE</name>
<dbReference type="RefSeq" id="WP_004623650.1">
    <property type="nucleotide sequence ID" value="NZ_AORV01000016.1"/>
</dbReference>
<keyword evidence="2" id="KW-0597">Phosphoprotein</keyword>
<feature type="domain" description="Carrier" evidence="8">
    <location>
        <begin position="1446"/>
        <end position="1521"/>
    </location>
</feature>
<dbReference type="PROSITE" id="PS50075">
    <property type="entry name" value="CARRIER"/>
    <property type="match status" value="1"/>
</dbReference>
<feature type="region of interest" description="Disordered" evidence="7">
    <location>
        <begin position="1525"/>
        <end position="1567"/>
    </location>
</feature>
<dbReference type="GO" id="GO:0004312">
    <property type="term" value="F:fatty acid synthase activity"/>
    <property type="evidence" value="ECO:0007669"/>
    <property type="project" value="TreeGrafter"/>
</dbReference>
<dbReference type="InterPro" id="IPR057326">
    <property type="entry name" value="KR_dom"/>
</dbReference>
<dbReference type="PROSITE" id="PS00606">
    <property type="entry name" value="KS3_1"/>
    <property type="match status" value="1"/>
</dbReference>
<dbReference type="InterPro" id="IPR014043">
    <property type="entry name" value="Acyl_transferase_dom"/>
</dbReference>
<evidence type="ECO:0000313" key="10">
    <source>
        <dbReference type="EMBL" id="EMS73650.1"/>
    </source>
</evidence>
<dbReference type="InterPro" id="IPR013968">
    <property type="entry name" value="PKS_KR"/>
</dbReference>
<dbReference type="Gene3D" id="3.30.70.3290">
    <property type="match status" value="1"/>
</dbReference>
<comment type="caution">
    <text evidence="10">The sequence shown here is derived from an EMBL/GenBank/DDBJ whole genome shotgun (WGS) entry which is preliminary data.</text>
</comment>
<dbReference type="STRING" id="1195236.CTER_0311"/>
<dbReference type="InterPro" id="IPR018201">
    <property type="entry name" value="Ketoacyl_synth_AS"/>
</dbReference>
<keyword evidence="1" id="KW-0596">Phosphopantetheine</keyword>
<dbReference type="Pfam" id="PF21394">
    <property type="entry name" value="Beta-ketacyl_N"/>
    <property type="match status" value="1"/>
</dbReference>
<dbReference type="InterPro" id="IPR014031">
    <property type="entry name" value="Ketoacyl_synth_C"/>
</dbReference>
<dbReference type="SMART" id="SM00827">
    <property type="entry name" value="PKS_AT"/>
    <property type="match status" value="1"/>
</dbReference>
<dbReference type="SUPFAM" id="SSF47336">
    <property type="entry name" value="ACP-like"/>
    <property type="match status" value="1"/>
</dbReference>
<dbReference type="FunFam" id="3.40.47.10:FF:000042">
    <property type="entry name" value="Polyketide synthase Pks13"/>
    <property type="match status" value="1"/>
</dbReference>
<dbReference type="Pfam" id="PF22621">
    <property type="entry name" value="CurL-like_PKS_C"/>
    <property type="match status" value="1"/>
</dbReference>
<dbReference type="Proteomes" id="UP000014155">
    <property type="component" value="Unassembled WGS sequence"/>
</dbReference>
<dbReference type="CDD" id="cd00833">
    <property type="entry name" value="PKS"/>
    <property type="match status" value="1"/>
</dbReference>
<dbReference type="InterPro" id="IPR014030">
    <property type="entry name" value="Ketoacyl_synth_N"/>
</dbReference>
<dbReference type="Pfam" id="PF00698">
    <property type="entry name" value="Acyl_transf_1"/>
    <property type="match status" value="1"/>
</dbReference>
<sequence>MKKPINPDLIGEKDIAVIGMSGRFPMSEDLEKFWKNLRNGIECVTHFTDEDLIASRIEPSLLSDSHYIKAAPVLKDVEKFDAAFFGYSPKEAEIMDPQQRIFLELSWQALEDAGYVPSTYEGLIGVYGSIAWNTYLLSNLCSNRELFRPGSDFQVFTANDKDFMTTRVAYKLNLKGPSMTVQTACSSSLVGIHMAVLSLLNYECDMALAGGCTVKVPQNAGYYYQEGLLGSPDGHCRAFDEKAQGTIFGSGAGIVVLKRLSEAMEDGDNIYAVIKGSAINNDGSIKVSYTAPSVDGQAEVIAEAQAVAGIDPESVSYIEAHGTGTSLGDPIEVAALSKVFSESTSRKGFCSIGSVKTNIGHLDSASGVAGFIKTVLALKNREIPPSINYEKPNPKIDFENSPFFVNSSLKKWTSTDGPRRAGVSSFGVGGTNAHVILEETPEFEPAADTGREQLLVLSAKTPAALDMATARLAEYLKNHPDTNLADAAYTLKVGRTVFRHRRIVICSDLKEAFSALEAVDPAKVFTADDSLEPRQRPVIFMFTGQGSQYVNMSLQLYRQEPVFRENIDKCCSILKPYLGLDLREVIFPADINTEEMAVKLGQTSFTQPALFAVEYSMAKLLMDWGIEPKAMLGHSIGEYAAACVAGVFRLEDALMLVAKRGQLMQQLPSGSMLAVSLPVKDMEKYIGNEISLAAVNSPYLCVLSGADEAIAGLEKELSAQGNHCTRLHTSHAFHSYMMEPILDNFRACFRGIELQAPEIPYISNLTGTWIKETEATSPDYWARHLRSAVLFSEGVKELCRQEDAIFVEVGPGQTLSTLAKQHVDGDSKIAIVNTIRHPRDSRSDMSVLLGALGKLWLAGLDISWRQIYKNEERCRVSLPAYPFELQRYWIEPGVQNYARNEKRKDVEKISNVAEWLYVPSWKSSFVTDKFTKLFEKNRTGRWLIFVDEYGIGARMTDILKANGCEVVTVTAGDEFVQTSRDTFKMNFESSEDYKTLFSTLKSREELPGEILHLWSMDESRKAGQEEYTFFEEAQSKGFYSMLYLVQALDKLDISQPVKIAAVSNSSFNIGGGSTYCPERYTLAELCKIISQEFANISCRFIDVEVMTSQPAELAKKLIGEIACVDEKREIAYCRNKRWVRDFERIRAEEIGESEPVKEKGVYIITGGTSNMGFEFLKYISKRTKGKIIILEELPFPHEREWEQWLEKHASDDAVSQRIRELQKLKHEGPDIRIVPADFTDQEKIIKLVSEVKGLGSINGVIHAAEVEENEIFSLISETDKKKCEKHFKYKAKALYLLDNALKGSNPDFAIAVSSLATIMGGLGYAAYASSNAFIDAYANKNAGDGNLHWTSINLDAWKAAGRQDLVTDFSTSLSRLAMTSEELEKVIGMVLSLSEAEQIIVSTAGLSERIEEINARSNSGDEQEKDSGLKAEKLHTRPNLQTPYAAPENDLEKTIAEVWAKAFGFDKVGVFDNFFDLGGDSLVAIHVVNQIKKLLKREIPAVSLYQTLNIRGMAQLLQQDELQSQEEAAAEFEAQKDKMNRRKQLQQRKRLSKTEKDGGDDEQFSDY</sequence>
<evidence type="ECO:0000313" key="11">
    <source>
        <dbReference type="Proteomes" id="UP000014155"/>
    </source>
</evidence>
<feature type="compositionally biased region" description="Acidic residues" evidence="7">
    <location>
        <begin position="1558"/>
        <end position="1567"/>
    </location>
</feature>
<feature type="region of interest" description="Disordered" evidence="7">
    <location>
        <begin position="1414"/>
        <end position="1447"/>
    </location>
</feature>
<proteinExistence type="predicted"/>
<evidence type="ECO:0000259" key="9">
    <source>
        <dbReference type="PROSITE" id="PS52004"/>
    </source>
</evidence>
<dbReference type="Gene3D" id="3.30.70.250">
    <property type="entry name" value="Malonyl-CoA ACP transacylase, ACP-binding"/>
    <property type="match status" value="1"/>
</dbReference>
<evidence type="ECO:0000259" key="8">
    <source>
        <dbReference type="PROSITE" id="PS50075"/>
    </source>
</evidence>
<keyword evidence="4" id="KW-0276">Fatty acid metabolism</keyword>
<dbReference type="PANTHER" id="PTHR43775">
    <property type="entry name" value="FATTY ACID SYNTHASE"/>
    <property type="match status" value="1"/>
</dbReference>
<keyword evidence="3" id="KW-0808">Transferase</keyword>
<evidence type="ECO:0000256" key="6">
    <source>
        <dbReference type="ARBA" id="ARBA00023268"/>
    </source>
</evidence>
<dbReference type="InterPro" id="IPR020841">
    <property type="entry name" value="PKS_Beta-ketoAc_synthase_dom"/>
</dbReference>
<dbReference type="PROSITE" id="PS00012">
    <property type="entry name" value="PHOSPHOPANTETHEINE"/>
    <property type="match status" value="1"/>
</dbReference>
<evidence type="ECO:0000256" key="5">
    <source>
        <dbReference type="ARBA" id="ARBA00023098"/>
    </source>
</evidence>
<protein>
    <submittedName>
        <fullName evidence="10">Polyketide synthase like protein</fullName>
    </submittedName>
</protein>
<dbReference type="Pfam" id="PF00550">
    <property type="entry name" value="PP-binding"/>
    <property type="match status" value="1"/>
</dbReference>
<gene>
    <name evidence="10" type="ORF">CTER_0311</name>
</gene>
<accession>S0FN33</accession>
<dbReference type="GO" id="GO:0006633">
    <property type="term" value="P:fatty acid biosynthetic process"/>
    <property type="evidence" value="ECO:0007669"/>
    <property type="project" value="InterPro"/>
</dbReference>
<dbReference type="SUPFAM" id="SSF55048">
    <property type="entry name" value="Probable ACP-binding domain of malonyl-CoA ACP transacylase"/>
    <property type="match status" value="1"/>
</dbReference>
<dbReference type="SMART" id="SM00825">
    <property type="entry name" value="PKS_KS"/>
    <property type="match status" value="1"/>
</dbReference>
<dbReference type="SUPFAM" id="SSF51735">
    <property type="entry name" value="NAD(P)-binding Rossmann-fold domains"/>
    <property type="match status" value="2"/>
</dbReference>
<evidence type="ECO:0000256" key="1">
    <source>
        <dbReference type="ARBA" id="ARBA00022450"/>
    </source>
</evidence>
<dbReference type="GO" id="GO:0004315">
    <property type="term" value="F:3-oxoacyl-[acyl-carrier-protein] synthase activity"/>
    <property type="evidence" value="ECO:0007669"/>
    <property type="project" value="InterPro"/>
</dbReference>
<evidence type="ECO:0000256" key="2">
    <source>
        <dbReference type="ARBA" id="ARBA00022553"/>
    </source>
</evidence>
<evidence type="ECO:0000256" key="7">
    <source>
        <dbReference type="SAM" id="MobiDB-lite"/>
    </source>
</evidence>
<dbReference type="Gene3D" id="1.10.1200.10">
    <property type="entry name" value="ACP-like"/>
    <property type="match status" value="1"/>
</dbReference>
<keyword evidence="5" id="KW-0443">Lipid metabolism</keyword>
<dbReference type="SUPFAM" id="SSF53901">
    <property type="entry name" value="Thiolase-like"/>
    <property type="match status" value="1"/>
</dbReference>
<dbReference type="InterPro" id="IPR016035">
    <property type="entry name" value="Acyl_Trfase/lysoPLipase"/>
</dbReference>
<dbReference type="InterPro" id="IPR050091">
    <property type="entry name" value="PKS_NRPS_Biosynth_Enz"/>
</dbReference>
<dbReference type="Pfam" id="PF02801">
    <property type="entry name" value="Ketoacyl-synt_C"/>
    <property type="match status" value="1"/>
</dbReference>
<organism evidence="10 11">
    <name type="scientific">Ruminiclostridium cellobioparum subsp. termitidis CT1112</name>
    <dbReference type="NCBI Taxonomy" id="1195236"/>
    <lineage>
        <taxon>Bacteria</taxon>
        <taxon>Bacillati</taxon>
        <taxon>Bacillota</taxon>
        <taxon>Clostridia</taxon>
        <taxon>Eubacteriales</taxon>
        <taxon>Oscillospiraceae</taxon>
        <taxon>Ruminiclostridium</taxon>
    </lineage>
</organism>
<dbReference type="eggNOG" id="COG3321">
    <property type="taxonomic scope" value="Bacteria"/>
</dbReference>
<feature type="compositionally biased region" description="Basic and acidic residues" evidence="7">
    <location>
        <begin position="1425"/>
        <end position="1435"/>
    </location>
</feature>
<evidence type="ECO:0000256" key="4">
    <source>
        <dbReference type="ARBA" id="ARBA00022832"/>
    </source>
</evidence>
<dbReference type="InterPro" id="IPR001227">
    <property type="entry name" value="Ac_transferase_dom_sf"/>
</dbReference>
<feature type="domain" description="Ketosynthase family 3 (KS3)" evidence="9">
    <location>
        <begin position="12"/>
        <end position="439"/>
    </location>
</feature>
<dbReference type="PANTHER" id="PTHR43775:SF51">
    <property type="entry name" value="INACTIVE PHENOLPHTHIOCEROL SYNTHESIS POLYKETIDE SYNTHASE TYPE I PKS1-RELATED"/>
    <property type="match status" value="1"/>
</dbReference>
<dbReference type="InterPro" id="IPR036736">
    <property type="entry name" value="ACP-like_sf"/>
</dbReference>
<dbReference type="InterPro" id="IPR016036">
    <property type="entry name" value="Malonyl_transacylase_ACP-bd"/>
</dbReference>
<dbReference type="Gene3D" id="3.40.50.720">
    <property type="entry name" value="NAD(P)-binding Rossmann-like Domain"/>
    <property type="match status" value="1"/>
</dbReference>
<dbReference type="InterPro" id="IPR049490">
    <property type="entry name" value="C883_1060-like_KR_N"/>
</dbReference>
<feature type="compositionally biased region" description="Basic residues" evidence="7">
    <location>
        <begin position="1539"/>
        <end position="1551"/>
    </location>
</feature>
<dbReference type="Pfam" id="PF08659">
    <property type="entry name" value="KR"/>
    <property type="match status" value="1"/>
</dbReference>
<evidence type="ECO:0000256" key="3">
    <source>
        <dbReference type="ARBA" id="ARBA00022679"/>
    </source>
</evidence>
<dbReference type="SMART" id="SM00822">
    <property type="entry name" value="PKS_KR"/>
    <property type="match status" value="1"/>
</dbReference>
<keyword evidence="11" id="KW-1185">Reference proteome</keyword>
<dbReference type="InterPro" id="IPR006162">
    <property type="entry name" value="Ppantetheine_attach_site"/>
</dbReference>